<dbReference type="InterPro" id="IPR036277">
    <property type="entry name" value="SMC_hinge_sf"/>
</dbReference>
<organism evidence="3 4">
    <name type="scientific">Streptomyces inhibens</name>
    <dbReference type="NCBI Taxonomy" id="2293571"/>
    <lineage>
        <taxon>Bacteria</taxon>
        <taxon>Bacillati</taxon>
        <taxon>Actinomycetota</taxon>
        <taxon>Actinomycetes</taxon>
        <taxon>Kitasatosporales</taxon>
        <taxon>Streptomycetaceae</taxon>
        <taxon>Streptomyces</taxon>
    </lineage>
</organism>
<reference evidence="3 4" key="1">
    <citation type="submission" date="2018-08" db="EMBL/GenBank/DDBJ databases">
        <title>Streptomyces NEAU-D10 sp. nov., a novel Actinomycete isolated from soil.</title>
        <authorList>
            <person name="Jin L."/>
        </authorList>
    </citation>
    <scope>NUCLEOTIDE SEQUENCE [LARGE SCALE GENOMIC DNA]</scope>
    <source>
        <strain evidence="3 4">NEAU-D10</strain>
    </source>
</reference>
<dbReference type="EMBL" id="QUAC01000251">
    <property type="protein sequence ID" value="REK86377.1"/>
    <property type="molecule type" value="Genomic_DNA"/>
</dbReference>
<dbReference type="Proteomes" id="UP000262477">
    <property type="component" value="Unassembled WGS sequence"/>
</dbReference>
<sequence>EIGRLAEARDAARRRAADAQEEYEQLKAEVDGLDADDEETEGRHDAARRELTEAEAALTAAREALTTAERRRAATAARHDALALGLRRKDGTGALLAAADHLGGLLGPAAELLTVTPGFEIPVAAALGAAADAVAVTDPATAADAIRLLRKQDAGRAAMVLGGSGSGGGSGSPSGTGRVPGPARPVEAQATAGGV</sequence>
<dbReference type="AlphaFoldDB" id="A0A371PV90"/>
<feature type="compositionally biased region" description="Basic and acidic residues" evidence="1">
    <location>
        <begin position="1"/>
        <end position="30"/>
    </location>
</feature>
<feature type="compositionally biased region" description="Acidic residues" evidence="1">
    <location>
        <begin position="31"/>
        <end position="40"/>
    </location>
</feature>
<feature type="region of interest" description="Disordered" evidence="1">
    <location>
        <begin position="159"/>
        <end position="195"/>
    </location>
</feature>
<dbReference type="GO" id="GO:0005694">
    <property type="term" value="C:chromosome"/>
    <property type="evidence" value="ECO:0007669"/>
    <property type="project" value="InterPro"/>
</dbReference>
<dbReference type="SUPFAM" id="SSF75553">
    <property type="entry name" value="Smc hinge domain"/>
    <property type="match status" value="1"/>
</dbReference>
<dbReference type="GO" id="GO:0051276">
    <property type="term" value="P:chromosome organization"/>
    <property type="evidence" value="ECO:0007669"/>
    <property type="project" value="InterPro"/>
</dbReference>
<name>A0A371PV90_STRIH</name>
<dbReference type="InterPro" id="IPR010935">
    <property type="entry name" value="SMC_hinge"/>
</dbReference>
<protein>
    <submittedName>
        <fullName evidence="3">Chromosome segregation protein SMC</fullName>
    </submittedName>
</protein>
<proteinExistence type="predicted"/>
<feature type="region of interest" description="Disordered" evidence="1">
    <location>
        <begin position="1"/>
        <end position="50"/>
    </location>
</feature>
<dbReference type="Gene3D" id="1.20.1060.20">
    <property type="match status" value="1"/>
</dbReference>
<evidence type="ECO:0000313" key="3">
    <source>
        <dbReference type="EMBL" id="REK86377.1"/>
    </source>
</evidence>
<feature type="compositionally biased region" description="Basic and acidic residues" evidence="1">
    <location>
        <begin position="41"/>
        <end position="50"/>
    </location>
</feature>
<dbReference type="GO" id="GO:0005524">
    <property type="term" value="F:ATP binding"/>
    <property type="evidence" value="ECO:0007669"/>
    <property type="project" value="InterPro"/>
</dbReference>
<comment type="caution">
    <text evidence="3">The sequence shown here is derived from an EMBL/GenBank/DDBJ whole genome shotgun (WGS) entry which is preliminary data.</text>
</comment>
<dbReference type="Pfam" id="PF06470">
    <property type="entry name" value="SMC_hinge"/>
    <property type="match status" value="1"/>
</dbReference>
<feature type="compositionally biased region" description="Gly residues" evidence="1">
    <location>
        <begin position="162"/>
        <end position="174"/>
    </location>
</feature>
<feature type="non-terminal residue" evidence="3">
    <location>
        <position position="1"/>
    </location>
</feature>
<dbReference type="SMART" id="SM00968">
    <property type="entry name" value="SMC_hinge"/>
    <property type="match status" value="1"/>
</dbReference>
<feature type="domain" description="SMC hinge" evidence="2">
    <location>
        <begin position="103"/>
        <end position="192"/>
    </location>
</feature>
<keyword evidence="4" id="KW-1185">Reference proteome</keyword>
<feature type="non-terminal residue" evidence="3">
    <location>
        <position position="195"/>
    </location>
</feature>
<evidence type="ECO:0000256" key="1">
    <source>
        <dbReference type="SAM" id="MobiDB-lite"/>
    </source>
</evidence>
<evidence type="ECO:0000313" key="4">
    <source>
        <dbReference type="Proteomes" id="UP000262477"/>
    </source>
</evidence>
<accession>A0A371PV90</accession>
<gene>
    <name evidence="3" type="ORF">DY245_32815</name>
</gene>
<evidence type="ECO:0000259" key="2">
    <source>
        <dbReference type="SMART" id="SM00968"/>
    </source>
</evidence>